<reference evidence="5" key="1">
    <citation type="journal article" date="2019" name="Int. J. Syst. Evol. Microbiol.">
        <title>The Global Catalogue of Microorganisms (GCM) 10K type strain sequencing project: providing services to taxonomists for standard genome sequencing and annotation.</title>
        <authorList>
            <consortium name="The Broad Institute Genomics Platform"/>
            <consortium name="The Broad Institute Genome Sequencing Center for Infectious Disease"/>
            <person name="Wu L."/>
            <person name="Ma J."/>
        </authorList>
    </citation>
    <scope>NUCLEOTIDE SEQUENCE [LARGE SCALE GENOMIC DNA]</scope>
    <source>
        <strain evidence="5">JCM 18054</strain>
    </source>
</reference>
<comment type="caution">
    <text evidence="4">The sequence shown here is derived from an EMBL/GenBank/DDBJ whole genome shotgun (WGS) entry which is preliminary data.</text>
</comment>
<dbReference type="CDD" id="cd04690">
    <property type="entry name" value="NUDIX_Hydrolase"/>
    <property type="match status" value="1"/>
</dbReference>
<evidence type="ECO:0000256" key="1">
    <source>
        <dbReference type="ARBA" id="ARBA00001946"/>
    </source>
</evidence>
<accession>A0ABP9PX74</accession>
<dbReference type="Gene3D" id="3.90.79.10">
    <property type="entry name" value="Nucleoside Triphosphate Pyrophosphohydrolase"/>
    <property type="match status" value="1"/>
</dbReference>
<evidence type="ECO:0000259" key="3">
    <source>
        <dbReference type="PROSITE" id="PS51462"/>
    </source>
</evidence>
<dbReference type="InterPro" id="IPR015797">
    <property type="entry name" value="NUDIX_hydrolase-like_dom_sf"/>
</dbReference>
<feature type="domain" description="Nudix hydrolase" evidence="3">
    <location>
        <begin position="38"/>
        <end position="170"/>
    </location>
</feature>
<dbReference type="Proteomes" id="UP001500192">
    <property type="component" value="Unassembled WGS sequence"/>
</dbReference>
<organism evidence="4 5">
    <name type="scientific">Amycolatopsis dongchuanensis</name>
    <dbReference type="NCBI Taxonomy" id="1070866"/>
    <lineage>
        <taxon>Bacteria</taxon>
        <taxon>Bacillati</taxon>
        <taxon>Actinomycetota</taxon>
        <taxon>Actinomycetes</taxon>
        <taxon>Pseudonocardiales</taxon>
        <taxon>Pseudonocardiaceae</taxon>
        <taxon>Amycolatopsis</taxon>
    </lineage>
</organism>
<dbReference type="SUPFAM" id="SSF55811">
    <property type="entry name" value="Nudix"/>
    <property type="match status" value="1"/>
</dbReference>
<dbReference type="PANTHER" id="PTHR43046:SF14">
    <property type="entry name" value="MUTT_NUDIX FAMILY PROTEIN"/>
    <property type="match status" value="1"/>
</dbReference>
<gene>
    <name evidence="4" type="ORF">GCM10023214_04580</name>
</gene>
<dbReference type="PANTHER" id="PTHR43046">
    <property type="entry name" value="GDP-MANNOSE MANNOSYL HYDROLASE"/>
    <property type="match status" value="1"/>
</dbReference>
<protein>
    <recommendedName>
        <fullName evidence="3">Nudix hydrolase domain-containing protein</fullName>
    </recommendedName>
</protein>
<keyword evidence="2" id="KW-0378">Hydrolase</keyword>
<keyword evidence="5" id="KW-1185">Reference proteome</keyword>
<evidence type="ECO:0000256" key="2">
    <source>
        <dbReference type="ARBA" id="ARBA00022801"/>
    </source>
</evidence>
<dbReference type="Pfam" id="PF00293">
    <property type="entry name" value="NUDIX"/>
    <property type="match status" value="1"/>
</dbReference>
<name>A0ABP9PX74_9PSEU</name>
<dbReference type="EMBL" id="BAABIB010000012">
    <property type="protein sequence ID" value="GAA5152534.1"/>
    <property type="molecule type" value="Genomic_DNA"/>
</dbReference>
<sequence length="175" mass="18704">MPARRKATATTMAKTCTGRRVRVVVGVMAFPVPSSGGADALQFGAVIDKVAWLRVESGRVLTARSHGKDVYYLPGGKREAGESDVDTLVREVREELSVAIVPGSAAHIGTYEAQADGKAAGTTVRMTCYSADFEGELAPASEIAELRWLTSADRALVSAVTRNVFDDLLRRGLLH</sequence>
<dbReference type="PROSITE" id="PS51462">
    <property type="entry name" value="NUDIX"/>
    <property type="match status" value="1"/>
</dbReference>
<proteinExistence type="predicted"/>
<dbReference type="InterPro" id="IPR000086">
    <property type="entry name" value="NUDIX_hydrolase_dom"/>
</dbReference>
<evidence type="ECO:0000313" key="4">
    <source>
        <dbReference type="EMBL" id="GAA5152534.1"/>
    </source>
</evidence>
<evidence type="ECO:0000313" key="5">
    <source>
        <dbReference type="Proteomes" id="UP001500192"/>
    </source>
</evidence>
<comment type="cofactor">
    <cofactor evidence="1">
        <name>Mg(2+)</name>
        <dbReference type="ChEBI" id="CHEBI:18420"/>
    </cofactor>
</comment>